<dbReference type="PANTHER" id="PTHR10492">
    <property type="match status" value="1"/>
</dbReference>
<keyword evidence="1" id="KW-0547">Nucleotide-binding</keyword>
<keyword evidence="1" id="KW-0234">DNA repair</keyword>
<feature type="domain" description="DNA helicase Pif1-like DEAD-box helicase" evidence="3">
    <location>
        <begin position="856"/>
        <end position="929"/>
    </location>
</feature>
<evidence type="ECO:0000313" key="5">
    <source>
        <dbReference type="EMBL" id="GEU92477.1"/>
    </source>
</evidence>
<dbReference type="GO" id="GO:0016787">
    <property type="term" value="F:hydrolase activity"/>
    <property type="evidence" value="ECO:0007669"/>
    <property type="project" value="UniProtKB-KW"/>
</dbReference>
<dbReference type="GO" id="GO:0005524">
    <property type="term" value="F:ATP binding"/>
    <property type="evidence" value="ECO:0007669"/>
    <property type="project" value="UniProtKB-KW"/>
</dbReference>
<dbReference type="GO" id="GO:0043139">
    <property type="term" value="F:5'-3' DNA helicase activity"/>
    <property type="evidence" value="ECO:0007669"/>
    <property type="project" value="UniProtKB-EC"/>
</dbReference>
<dbReference type="AlphaFoldDB" id="A0A6L2P3K4"/>
<evidence type="ECO:0000256" key="1">
    <source>
        <dbReference type="RuleBase" id="RU363044"/>
    </source>
</evidence>
<dbReference type="InterPro" id="IPR027417">
    <property type="entry name" value="P-loop_NTPase"/>
</dbReference>
<name>A0A6L2P3K4_TANCI</name>
<dbReference type="InterPro" id="IPR049163">
    <property type="entry name" value="Pif1-like_2B_dom"/>
</dbReference>
<dbReference type="InterPro" id="IPR010285">
    <property type="entry name" value="DNA_helicase_pif1-like_DEAD"/>
</dbReference>
<comment type="cofactor">
    <cofactor evidence="1">
        <name>Mg(2+)</name>
        <dbReference type="ChEBI" id="CHEBI:18420"/>
    </cofactor>
</comment>
<proteinExistence type="inferred from homology"/>
<keyword evidence="1" id="KW-0233">DNA recombination</keyword>
<comment type="caution">
    <text evidence="5">The sequence shown here is derived from an EMBL/GenBank/DDBJ whole genome shotgun (WGS) entry which is preliminary data.</text>
</comment>
<keyword evidence="1" id="KW-0378">Hydrolase</keyword>
<keyword evidence="1" id="KW-0227">DNA damage</keyword>
<evidence type="ECO:0000256" key="2">
    <source>
        <dbReference type="SAM" id="MobiDB-lite"/>
    </source>
</evidence>
<gene>
    <name evidence="5" type="ORF">Tci_064455</name>
</gene>
<dbReference type="EC" id="5.6.2.3" evidence="1"/>
<organism evidence="5">
    <name type="scientific">Tanacetum cinerariifolium</name>
    <name type="common">Dalmatian daisy</name>
    <name type="synonym">Chrysanthemum cinerariifolium</name>
    <dbReference type="NCBI Taxonomy" id="118510"/>
    <lineage>
        <taxon>Eukaryota</taxon>
        <taxon>Viridiplantae</taxon>
        <taxon>Streptophyta</taxon>
        <taxon>Embryophyta</taxon>
        <taxon>Tracheophyta</taxon>
        <taxon>Spermatophyta</taxon>
        <taxon>Magnoliopsida</taxon>
        <taxon>eudicotyledons</taxon>
        <taxon>Gunneridae</taxon>
        <taxon>Pentapetalae</taxon>
        <taxon>asterids</taxon>
        <taxon>campanulids</taxon>
        <taxon>Asterales</taxon>
        <taxon>Asteraceae</taxon>
        <taxon>Asteroideae</taxon>
        <taxon>Anthemideae</taxon>
        <taxon>Anthemidinae</taxon>
        <taxon>Tanacetum</taxon>
    </lineage>
</organism>
<dbReference type="Gene3D" id="3.40.50.300">
    <property type="entry name" value="P-loop containing nucleotide triphosphate hydrolases"/>
    <property type="match status" value="1"/>
</dbReference>
<feature type="domain" description="DNA helicase Pif1-like 2B" evidence="4">
    <location>
        <begin position="1101"/>
        <end position="1127"/>
    </location>
</feature>
<evidence type="ECO:0000259" key="4">
    <source>
        <dbReference type="Pfam" id="PF21530"/>
    </source>
</evidence>
<reference evidence="5" key="1">
    <citation type="journal article" date="2019" name="Sci. Rep.">
        <title>Draft genome of Tanacetum cinerariifolium, the natural source of mosquito coil.</title>
        <authorList>
            <person name="Yamashiro T."/>
            <person name="Shiraishi A."/>
            <person name="Satake H."/>
            <person name="Nakayama K."/>
        </authorList>
    </citation>
    <scope>NUCLEOTIDE SEQUENCE</scope>
</reference>
<keyword evidence="1 5" id="KW-0347">Helicase</keyword>
<dbReference type="PANTHER" id="PTHR10492:SF96">
    <property type="entry name" value="ATP-DEPENDENT DNA HELICASE"/>
    <property type="match status" value="1"/>
</dbReference>
<keyword evidence="1" id="KW-0067">ATP-binding</keyword>
<protein>
    <recommendedName>
        <fullName evidence="1">ATP-dependent DNA helicase</fullName>
        <ecNumber evidence="1">5.6.2.3</ecNumber>
    </recommendedName>
</protein>
<dbReference type="EMBL" id="BKCJ010010638">
    <property type="protein sequence ID" value="GEU92477.1"/>
    <property type="molecule type" value="Genomic_DNA"/>
</dbReference>
<dbReference type="GO" id="GO:0000723">
    <property type="term" value="P:telomere maintenance"/>
    <property type="evidence" value="ECO:0007669"/>
    <property type="project" value="InterPro"/>
</dbReference>
<comment type="similarity">
    <text evidence="1">Belongs to the helicase family.</text>
</comment>
<comment type="catalytic activity">
    <reaction evidence="1">
        <text>ATP + H2O = ADP + phosphate + H(+)</text>
        <dbReference type="Rhea" id="RHEA:13065"/>
        <dbReference type="ChEBI" id="CHEBI:15377"/>
        <dbReference type="ChEBI" id="CHEBI:15378"/>
        <dbReference type="ChEBI" id="CHEBI:30616"/>
        <dbReference type="ChEBI" id="CHEBI:43474"/>
        <dbReference type="ChEBI" id="CHEBI:456216"/>
        <dbReference type="EC" id="5.6.2.3"/>
    </reaction>
</comment>
<dbReference type="Pfam" id="PF21530">
    <property type="entry name" value="Pif1_2B_dom"/>
    <property type="match status" value="1"/>
</dbReference>
<feature type="region of interest" description="Disordered" evidence="2">
    <location>
        <begin position="112"/>
        <end position="132"/>
    </location>
</feature>
<dbReference type="Pfam" id="PF05970">
    <property type="entry name" value="PIF1"/>
    <property type="match status" value="1"/>
</dbReference>
<sequence length="1127" mass="128736">MMKLSKIRDNEIRMISKIEDKINPRKKRLNLEEAKGQELRNHLALVCFFYDDVDQFGDSSIRQNTVAPQQGANTGGGNVMTHLFARSADLVDATTMPVSSIFDRQFIPVDTPSERESAKDGQAINGSLKDSSKTAANQRLTFSSRTAGDSRALLVANSKESLANPGVTTPSVEDVSYIDLGNCDQKCHYCGCLFCYAEWLKGANHFMEQIRAYNKMFAMTSFGAKVDDSVNKRRGPYVFKVSGQIYRWIGSLCLEEVHDLRFLQLYIYDTQDEVANRICSAGDIPGMKIKLYSMGGIRGYKLPSSDLLGGIVFYDSPKSRMDFDVVIQLRGGPPQRIKKEHQSYMSLQYPLLFVFGQPGFYPEMVLKPKDCSGQVFCAIEQYRLDWVRKNQKELRSDYLLGLYDAVSKGDREGIQVGSMVMLPRTFTGGPRFVYNRVLEKRFAALSYAFIVTELMMHGPCGVGIPMQRVRKTKSAARNFQKSIMTTLFYTNEHTHYWRRQTEIHFMTGESRLDNYNVVPYNQKLSLAFHAHINVEYYGWSMLIKYLFKYISKGPDRILAKVSKSIGDMSTSTDNQLMEVDKIKNYVDGRFVSLFEACGRIFDYPIHCREPAVQILNVHLENMQRVSFRNRDRIDIIVNMPEKKKMTLTEWYVYYDQNTDGRHLTYLDFPSEFAWSAKTKSWHQRVIKTKKYGRLTYVHPSSGDLFYFRMLLCHKKGCKSPDEVQTINGKLLPTYRVTCEALGLLGDNKEWDVALEESTMLATSAKLRMLFAQILVYCGVADPMKLWMKHWCAMQDDIPSKVSDVTDIPKFRKSVNDFGLSLPPWDMLEDLKNKILMEKRNYRRDLLSRDVIELVPKLNRDQKEVFILITTAFEEGRQELLFVYGHGGIGKTCLWKTITSLERSQGKIVLAVASSGIASLLLPARRTAHFRRCFEALDRTLRDLMSAPEIVFGGKTVILGVYMLRENMILLRSDLSDEQRKRSEVFAKWLFDVGNGEIGDNDHQDDEDTSHITVLQEYCINVDKEGLSKLINFIYDDATLKAPTASTLQEKVIVCPKNDTTDEVNAKILSSTKGVMKTYLSKDEAIPLGKQTSETEMLYPMEYLNTLTFPGFSPHALQLNVGTPIMML</sequence>
<dbReference type="GO" id="GO:0006281">
    <property type="term" value="P:DNA repair"/>
    <property type="evidence" value="ECO:0007669"/>
    <property type="project" value="UniProtKB-KW"/>
</dbReference>
<dbReference type="GO" id="GO:0006310">
    <property type="term" value="P:DNA recombination"/>
    <property type="evidence" value="ECO:0007669"/>
    <property type="project" value="UniProtKB-KW"/>
</dbReference>
<evidence type="ECO:0000259" key="3">
    <source>
        <dbReference type="Pfam" id="PF05970"/>
    </source>
</evidence>
<accession>A0A6L2P3K4</accession>
<dbReference type="SUPFAM" id="SSF52540">
    <property type="entry name" value="P-loop containing nucleoside triphosphate hydrolases"/>
    <property type="match status" value="1"/>
</dbReference>